<keyword evidence="11" id="KW-1185">Reference proteome</keyword>
<sequence>MSTPVPPVTCHILDTTRGKPAKDVACEIYYLTDSETASAPFATGITNADGRVTHWTLASEFSKGEELGFISSSVWETLHSGNYKIRFNTKTYFSDISSSELTSSTGVPSSFAANRGATFFPFIDIVFEIPNPPDHHYHVPLLLSNYGYSTYRGS</sequence>
<gene>
    <name evidence="10" type="ORF">Cboi02_000334100</name>
</gene>
<evidence type="ECO:0000256" key="6">
    <source>
        <dbReference type="ARBA" id="ARBA00022801"/>
    </source>
</evidence>
<comment type="catalytic activity">
    <reaction evidence="1 8">
        <text>5-hydroxyisourate + H2O = 5-hydroxy-2-oxo-4-ureido-2,5-dihydro-1H-imidazole-5-carboxylate + H(+)</text>
        <dbReference type="Rhea" id="RHEA:23736"/>
        <dbReference type="ChEBI" id="CHEBI:15377"/>
        <dbReference type="ChEBI" id="CHEBI:15378"/>
        <dbReference type="ChEBI" id="CHEBI:18072"/>
        <dbReference type="ChEBI" id="CHEBI:58639"/>
        <dbReference type="EC" id="3.5.2.17"/>
    </reaction>
</comment>
<dbReference type="InterPro" id="IPR000895">
    <property type="entry name" value="Transthyretin/HIU_hydrolase"/>
</dbReference>
<evidence type="ECO:0000256" key="3">
    <source>
        <dbReference type="ARBA" id="ARBA00009850"/>
    </source>
</evidence>
<comment type="subunit">
    <text evidence="4 8">Homotetramer.</text>
</comment>
<evidence type="ECO:0000313" key="10">
    <source>
        <dbReference type="EMBL" id="GME71771.1"/>
    </source>
</evidence>
<dbReference type="PANTHER" id="PTHR10395:SF7">
    <property type="entry name" value="5-HYDROXYISOURATE HYDROLASE"/>
    <property type="match status" value="1"/>
</dbReference>
<dbReference type="Gene3D" id="2.60.40.180">
    <property type="entry name" value="Transthyretin/hydroxyisourate hydrolase domain"/>
    <property type="match status" value="1"/>
</dbReference>
<evidence type="ECO:0000313" key="11">
    <source>
        <dbReference type="Proteomes" id="UP001165120"/>
    </source>
</evidence>
<proteinExistence type="inferred from homology"/>
<evidence type="ECO:0000256" key="4">
    <source>
        <dbReference type="ARBA" id="ARBA00011881"/>
    </source>
</evidence>
<dbReference type="InterPro" id="IPR023416">
    <property type="entry name" value="Transthyretin/HIU_hydrolase_d"/>
</dbReference>
<dbReference type="CDD" id="cd05822">
    <property type="entry name" value="TLP_HIUase"/>
    <property type="match status" value="1"/>
</dbReference>
<dbReference type="Proteomes" id="UP001165120">
    <property type="component" value="Unassembled WGS sequence"/>
</dbReference>
<dbReference type="PRINTS" id="PR00189">
    <property type="entry name" value="TRNSTHYRETIN"/>
</dbReference>
<dbReference type="Pfam" id="PF00576">
    <property type="entry name" value="Transthyretin"/>
    <property type="match status" value="1"/>
</dbReference>
<dbReference type="InterPro" id="IPR014306">
    <property type="entry name" value="Hydroxyisourate_hydrolase"/>
</dbReference>
<organism evidence="10 11">
    <name type="scientific">Candida boidinii</name>
    <name type="common">Yeast</name>
    <dbReference type="NCBI Taxonomy" id="5477"/>
    <lineage>
        <taxon>Eukaryota</taxon>
        <taxon>Fungi</taxon>
        <taxon>Dikarya</taxon>
        <taxon>Ascomycota</taxon>
        <taxon>Saccharomycotina</taxon>
        <taxon>Pichiomycetes</taxon>
        <taxon>Pichiales</taxon>
        <taxon>Pichiaceae</taxon>
        <taxon>Ogataea</taxon>
        <taxon>Ogataea/Candida clade</taxon>
    </lineage>
</organism>
<dbReference type="PANTHER" id="PTHR10395">
    <property type="entry name" value="URICASE AND TRANSTHYRETIN-RELATED"/>
    <property type="match status" value="1"/>
</dbReference>
<evidence type="ECO:0000256" key="5">
    <source>
        <dbReference type="ARBA" id="ARBA00022631"/>
    </source>
</evidence>
<keyword evidence="6 8" id="KW-0378">Hydrolase</keyword>
<dbReference type="GO" id="GO:0033971">
    <property type="term" value="F:hydroxyisourate hydrolase activity"/>
    <property type="evidence" value="ECO:0007669"/>
    <property type="project" value="UniProtKB-EC"/>
</dbReference>
<comment type="similarity">
    <text evidence="3 8">Belongs to the transthyretin family. 5-hydroxyisourate hydrolase subfamily.</text>
</comment>
<evidence type="ECO:0000256" key="2">
    <source>
        <dbReference type="ARBA" id="ARBA00002704"/>
    </source>
</evidence>
<dbReference type="SUPFAM" id="SSF49472">
    <property type="entry name" value="Transthyretin (synonym: prealbumin)"/>
    <property type="match status" value="1"/>
</dbReference>
<dbReference type="InterPro" id="IPR036817">
    <property type="entry name" value="Transthyretin/HIU_hydrolase_sf"/>
</dbReference>
<dbReference type="EC" id="3.5.2.17" evidence="8"/>
<name>A0A9W6T430_CANBO</name>
<feature type="binding site" evidence="7">
    <location>
        <position position="51"/>
    </location>
    <ligand>
        <name>substrate</name>
    </ligand>
</feature>
<accession>A0A9W6T430</accession>
<evidence type="ECO:0000259" key="9">
    <source>
        <dbReference type="Pfam" id="PF00576"/>
    </source>
</evidence>
<dbReference type="EMBL" id="BSXN01001140">
    <property type="protein sequence ID" value="GME71771.1"/>
    <property type="molecule type" value="Genomic_DNA"/>
</dbReference>
<dbReference type="AlphaFoldDB" id="A0A9W6T430"/>
<comment type="caution">
    <text evidence="10">The sequence shown here is derived from an EMBL/GenBank/DDBJ whole genome shotgun (WGS) entry which is preliminary data.</text>
</comment>
<feature type="domain" description="Transthyretin/hydroxyisourate hydrolase" evidence="9">
    <location>
        <begin position="8"/>
        <end position="153"/>
    </location>
</feature>
<feature type="binding site" evidence="7">
    <location>
        <position position="11"/>
    </location>
    <ligand>
        <name>substrate</name>
    </ligand>
</feature>
<reference evidence="10" key="1">
    <citation type="submission" date="2023-04" db="EMBL/GenBank/DDBJ databases">
        <title>Candida boidinii NBRC 10035.</title>
        <authorList>
            <person name="Ichikawa N."/>
            <person name="Sato H."/>
            <person name="Tonouchi N."/>
        </authorList>
    </citation>
    <scope>NUCLEOTIDE SEQUENCE</scope>
    <source>
        <strain evidence="10">NBRC 10035</strain>
    </source>
</reference>
<evidence type="ECO:0000256" key="8">
    <source>
        <dbReference type="RuleBase" id="RU361270"/>
    </source>
</evidence>
<keyword evidence="5 8" id="KW-0659">Purine metabolism</keyword>
<feature type="binding site" evidence="7">
    <location>
        <position position="151"/>
    </location>
    <ligand>
        <name>substrate</name>
    </ligand>
</feature>
<evidence type="ECO:0000256" key="1">
    <source>
        <dbReference type="ARBA" id="ARBA00001043"/>
    </source>
</evidence>
<protein>
    <recommendedName>
        <fullName evidence="8">5-hydroxyisourate hydrolase</fullName>
        <shortName evidence="8">HIU hydrolase</shortName>
        <shortName evidence="8">HIUHase</shortName>
        <ecNumber evidence="8">3.5.2.17</ecNumber>
    </recommendedName>
</protein>
<dbReference type="NCBIfam" id="TIGR02962">
    <property type="entry name" value="hdxy_isourate"/>
    <property type="match status" value="1"/>
</dbReference>
<dbReference type="GO" id="GO:0006144">
    <property type="term" value="P:purine nucleobase metabolic process"/>
    <property type="evidence" value="ECO:0007669"/>
    <property type="project" value="UniProtKB-KW"/>
</dbReference>
<evidence type="ECO:0000256" key="7">
    <source>
        <dbReference type="PIRSR" id="PIRSR600895-51"/>
    </source>
</evidence>
<comment type="function">
    <text evidence="2">Catalyzes the hydrolysis of 5-hydroxyisourate (HIU) to 2-oxo-4-hydroxy-4-carboxy-5-ureidoimidazoline (OHCU).</text>
</comment>